<evidence type="ECO:0000313" key="10">
    <source>
        <dbReference type="RefSeq" id="XP_052109604.1"/>
    </source>
</evidence>
<dbReference type="Proteomes" id="UP000515211">
    <property type="component" value="Chromosome 9"/>
</dbReference>
<sequence>MIELHKSHVEEASITVTKRRSVFIKLVQRVEESLYTLDKRERKRSTMAMASSNSANISAIHRYLTVTDFYNWNIIKVRHCDGSLFTGDIEAVDPISNSSRSQSQMHFRCWLFHQCVCFLLELFLLATIHFSFFIYRFCHAIIVGILSHLFQVSPPFSLCLMLICFKFLIFLRLQGKRNSEVRSCQRSLLRYTNLKGTIY</sequence>
<comment type="subcellular location">
    <subcellularLocation>
        <location evidence="2 6">Secreted</location>
        <location evidence="2 6">Cell wall</location>
    </subcellularLocation>
</comment>
<evidence type="ECO:0000256" key="4">
    <source>
        <dbReference type="ARBA" id="ARBA00022512"/>
    </source>
</evidence>
<evidence type="ECO:0000256" key="7">
    <source>
        <dbReference type="SAM" id="Phobius"/>
    </source>
</evidence>
<dbReference type="GO" id="GO:0016787">
    <property type="term" value="F:hydrolase activity"/>
    <property type="evidence" value="ECO:0007669"/>
    <property type="project" value="UniProtKB-KW"/>
</dbReference>
<dbReference type="RefSeq" id="XP_052109605.1">
    <property type="nucleotide sequence ID" value="XM_052253645.1"/>
</dbReference>
<evidence type="ECO:0000313" key="11">
    <source>
        <dbReference type="RefSeq" id="XP_052109605.1"/>
    </source>
</evidence>
<evidence type="ECO:0000313" key="8">
    <source>
        <dbReference type="Proteomes" id="UP000515211"/>
    </source>
</evidence>
<feature type="transmembrane region" description="Helical" evidence="7">
    <location>
        <begin position="155"/>
        <end position="173"/>
    </location>
</feature>
<accession>A0A9C6WH64</accession>
<evidence type="ECO:0000256" key="6">
    <source>
        <dbReference type="RuleBase" id="RU363114"/>
    </source>
</evidence>
<evidence type="ECO:0000256" key="2">
    <source>
        <dbReference type="ARBA" id="ARBA00004191"/>
    </source>
</evidence>
<reference evidence="9 10" key="2">
    <citation type="submission" date="2025-04" db="UniProtKB">
        <authorList>
            <consortium name="RefSeq"/>
        </authorList>
    </citation>
    <scope>IDENTIFICATION</scope>
    <source>
        <tissue evidence="9 10">Whole plant</tissue>
    </source>
</reference>
<keyword evidence="5 6" id="KW-0961">Cell wall biogenesis/degradation</keyword>
<dbReference type="RefSeq" id="XP_052109606.1">
    <property type="nucleotide sequence ID" value="XM_052253646.1"/>
</dbReference>
<dbReference type="RefSeq" id="XP_052109604.1">
    <property type="nucleotide sequence ID" value="XM_052253644.1"/>
</dbReference>
<keyword evidence="6" id="KW-0964">Secreted</keyword>
<keyword evidence="8" id="KW-1185">Reference proteome</keyword>
<name>A0A9C6WH64_ARADU</name>
<gene>
    <name evidence="9 10 11 12" type="primary">LOC107466015</name>
</gene>
<evidence type="ECO:0000256" key="3">
    <source>
        <dbReference type="ARBA" id="ARBA00005784"/>
    </source>
</evidence>
<dbReference type="KEGG" id="adu:107466015"/>
<dbReference type="InterPro" id="IPR004963">
    <property type="entry name" value="PAE/NOTUM"/>
</dbReference>
<evidence type="ECO:0000313" key="9">
    <source>
        <dbReference type="RefSeq" id="XP_052109603.1"/>
    </source>
</evidence>
<dbReference type="AlphaFoldDB" id="A0A9C6WH64"/>
<organism evidence="8 12">
    <name type="scientific">Arachis duranensis</name>
    <name type="common">Wild peanut</name>
    <dbReference type="NCBI Taxonomy" id="130453"/>
    <lineage>
        <taxon>Eukaryota</taxon>
        <taxon>Viridiplantae</taxon>
        <taxon>Streptophyta</taxon>
        <taxon>Embryophyta</taxon>
        <taxon>Tracheophyta</taxon>
        <taxon>Spermatophyta</taxon>
        <taxon>Magnoliopsida</taxon>
        <taxon>eudicotyledons</taxon>
        <taxon>Gunneridae</taxon>
        <taxon>Pentapetalae</taxon>
        <taxon>rosids</taxon>
        <taxon>fabids</taxon>
        <taxon>Fabales</taxon>
        <taxon>Fabaceae</taxon>
        <taxon>Papilionoideae</taxon>
        <taxon>50 kb inversion clade</taxon>
        <taxon>dalbergioids sensu lato</taxon>
        <taxon>Dalbergieae</taxon>
        <taxon>Pterocarpus clade</taxon>
        <taxon>Arachis</taxon>
    </lineage>
</organism>
<feature type="transmembrane region" description="Helical" evidence="7">
    <location>
        <begin position="110"/>
        <end position="135"/>
    </location>
</feature>
<keyword evidence="6" id="KW-0378">Hydrolase</keyword>
<protein>
    <recommendedName>
        <fullName evidence="6">Pectin acetylesterase</fullName>
        <ecNumber evidence="6">3.1.1.-</ecNumber>
    </recommendedName>
</protein>
<dbReference type="GO" id="GO:0071555">
    <property type="term" value="P:cell wall organization"/>
    <property type="evidence" value="ECO:0007669"/>
    <property type="project" value="UniProtKB-KW"/>
</dbReference>
<reference evidence="8" key="1">
    <citation type="journal article" date="2016" name="Nat. Genet.">
        <title>The genome sequences of Arachis duranensis and Arachis ipaensis, the diploid ancestors of cultivated peanut.</title>
        <authorList>
            <person name="Bertioli D.J."/>
            <person name="Cannon S.B."/>
            <person name="Froenicke L."/>
            <person name="Huang G."/>
            <person name="Farmer A.D."/>
            <person name="Cannon E.K."/>
            <person name="Liu X."/>
            <person name="Gao D."/>
            <person name="Clevenger J."/>
            <person name="Dash S."/>
            <person name="Ren L."/>
            <person name="Moretzsohn M.C."/>
            <person name="Shirasawa K."/>
            <person name="Huang W."/>
            <person name="Vidigal B."/>
            <person name="Abernathy B."/>
            <person name="Chu Y."/>
            <person name="Niederhuth C.E."/>
            <person name="Umale P."/>
            <person name="Araujo A.C."/>
            <person name="Kozik A."/>
            <person name="Kim K.D."/>
            <person name="Burow M.D."/>
            <person name="Varshney R.K."/>
            <person name="Wang X."/>
            <person name="Zhang X."/>
            <person name="Barkley N."/>
            <person name="Guimaraes P.M."/>
            <person name="Isobe S."/>
            <person name="Guo B."/>
            <person name="Liao B."/>
            <person name="Stalker H.T."/>
            <person name="Schmitz R.J."/>
            <person name="Scheffler B.E."/>
            <person name="Leal-Bertioli S.C."/>
            <person name="Xun X."/>
            <person name="Jackson S.A."/>
            <person name="Michelmore R."/>
            <person name="Ozias-Akins P."/>
        </authorList>
    </citation>
    <scope>NUCLEOTIDE SEQUENCE [LARGE SCALE GENOMIC DNA]</scope>
    <source>
        <strain evidence="8">cv. V14167</strain>
    </source>
</reference>
<keyword evidence="7" id="KW-0812">Transmembrane</keyword>
<evidence type="ECO:0000256" key="1">
    <source>
        <dbReference type="ARBA" id="ARBA00003534"/>
    </source>
</evidence>
<keyword evidence="7" id="KW-0472">Membrane</keyword>
<proteinExistence type="inferred from homology"/>
<comment type="function">
    <text evidence="1 6">Hydrolyzes acetyl esters in homogalacturonan regions of pectin. In type I primary cell wall, galacturonic acid residues of pectin can be acetylated at the O-2 and O-3 positions. Decreasing the degree of acetylation of pectin gels in vitro alters their physical properties.</text>
</comment>
<keyword evidence="4 6" id="KW-0134">Cell wall</keyword>
<dbReference type="GeneID" id="107466015"/>
<keyword evidence="7" id="KW-1133">Transmembrane helix</keyword>
<dbReference type="EC" id="3.1.1.-" evidence="6"/>
<dbReference type="Pfam" id="PF03283">
    <property type="entry name" value="PAE"/>
    <property type="match status" value="1"/>
</dbReference>
<dbReference type="RefSeq" id="XP_052109603.1">
    <property type="nucleotide sequence ID" value="XM_052253643.1"/>
</dbReference>
<comment type="similarity">
    <text evidence="3 6">Belongs to the pectinacetylesterase family.</text>
</comment>
<evidence type="ECO:0000256" key="5">
    <source>
        <dbReference type="ARBA" id="ARBA00023316"/>
    </source>
</evidence>
<evidence type="ECO:0000313" key="12">
    <source>
        <dbReference type="RefSeq" id="XP_052109606.1"/>
    </source>
</evidence>